<evidence type="ECO:0000313" key="2">
    <source>
        <dbReference type="EMBL" id="KAA1081015.1"/>
    </source>
</evidence>
<keyword evidence="3" id="KW-1185">Reference proteome</keyword>
<gene>
    <name evidence="2" type="ORF">PGT21_027640</name>
</gene>
<feature type="region of interest" description="Disordered" evidence="1">
    <location>
        <begin position="55"/>
        <end position="111"/>
    </location>
</feature>
<dbReference type="AlphaFoldDB" id="A0A5B0MVP0"/>
<organism evidence="2 3">
    <name type="scientific">Puccinia graminis f. sp. tritici</name>
    <dbReference type="NCBI Taxonomy" id="56615"/>
    <lineage>
        <taxon>Eukaryota</taxon>
        <taxon>Fungi</taxon>
        <taxon>Dikarya</taxon>
        <taxon>Basidiomycota</taxon>
        <taxon>Pucciniomycotina</taxon>
        <taxon>Pucciniomycetes</taxon>
        <taxon>Pucciniales</taxon>
        <taxon>Pucciniaceae</taxon>
        <taxon>Puccinia</taxon>
    </lineage>
</organism>
<sequence length="111" mass="12502">MDLFTDGSGLGTDWILKTKDVIAEVLVRNYKDRWSRRQIPRSWLGRRNLVSSPTRFLLPRRSRRSTPISSPPPISTPPTNAPPTQPPKPTNQTMSNPTIPARATKGRRLSS</sequence>
<proteinExistence type="predicted"/>
<name>A0A5B0MVP0_PUCGR</name>
<dbReference type="EMBL" id="VSWC01000131">
    <property type="protein sequence ID" value="KAA1081015.1"/>
    <property type="molecule type" value="Genomic_DNA"/>
</dbReference>
<feature type="compositionally biased region" description="Pro residues" evidence="1">
    <location>
        <begin position="69"/>
        <end position="89"/>
    </location>
</feature>
<dbReference type="Proteomes" id="UP000324748">
    <property type="component" value="Unassembled WGS sequence"/>
</dbReference>
<comment type="caution">
    <text evidence="2">The sequence shown here is derived from an EMBL/GenBank/DDBJ whole genome shotgun (WGS) entry which is preliminary data.</text>
</comment>
<reference evidence="2 3" key="1">
    <citation type="submission" date="2019-05" db="EMBL/GenBank/DDBJ databases">
        <title>Emergence of the Ug99 lineage of the wheat stem rust pathogen through somatic hybridization.</title>
        <authorList>
            <person name="Li F."/>
            <person name="Upadhyaya N.M."/>
            <person name="Sperschneider J."/>
            <person name="Matny O."/>
            <person name="Nguyen-Phuc H."/>
            <person name="Mago R."/>
            <person name="Raley C."/>
            <person name="Miller M.E."/>
            <person name="Silverstein K.A.T."/>
            <person name="Henningsen E."/>
            <person name="Hirsch C.D."/>
            <person name="Visser B."/>
            <person name="Pretorius Z.A."/>
            <person name="Steffenson B.J."/>
            <person name="Schwessinger B."/>
            <person name="Dodds P.N."/>
            <person name="Figueroa M."/>
        </authorList>
    </citation>
    <scope>NUCLEOTIDE SEQUENCE [LARGE SCALE GENOMIC DNA]</scope>
    <source>
        <strain evidence="2">21-0</strain>
    </source>
</reference>
<accession>A0A5B0MVP0</accession>
<evidence type="ECO:0000313" key="3">
    <source>
        <dbReference type="Proteomes" id="UP000324748"/>
    </source>
</evidence>
<protein>
    <submittedName>
        <fullName evidence="2">Uncharacterized protein</fullName>
    </submittedName>
</protein>
<evidence type="ECO:0000256" key="1">
    <source>
        <dbReference type="SAM" id="MobiDB-lite"/>
    </source>
</evidence>